<dbReference type="Pfam" id="PF07521">
    <property type="entry name" value="RMMBL"/>
    <property type="match status" value="1"/>
</dbReference>
<evidence type="ECO:0000259" key="2">
    <source>
        <dbReference type="SMART" id="SM00849"/>
    </source>
</evidence>
<dbReference type="Gene3D" id="3.60.15.10">
    <property type="entry name" value="Ribonuclease Z/Hydroxyacylglutathione hydrolase-like"/>
    <property type="match status" value="1"/>
</dbReference>
<sequence>MTKFSLSFWGGAREVTGACYLLEVGRTKILVDCGMFQGCDDCDIRTHEPLPFKAAELDAVFVTHAHIDHIGRLPKLWREGFRGPIYATTPTRDLADIMLADAMQFLHAGKELYSASDLAETLKLFQSVEYGEDIAVGGISARLLNSSHILGSAFVRLDAGGKVFVFTGDVGNVPSILLPPRASLPETSVLIVEATYGNKRHKHTEDRRLMLERAIEDVVAKKGTLMLPVFATERTQEILFEINEMLQFKRVPEVPIFVDSPLAIRATRVFAKYPGYYRPEVQELAKTHPHLFEFKNLKFTESVEESKAINNVPPPKVILAGSGMSAGGRILHHEKRYLPDAKSILFITGYQAAGSLGRRLLDKAREVKIHGESVRVAAETRVVDGYSAHADEDELFSFVAEMRDSLERVFVVQGEPAAVLGFQATIQDHLGIPAAAPLHGEKFEI</sequence>
<dbReference type="InterPro" id="IPR036866">
    <property type="entry name" value="RibonucZ/Hydroxyglut_hydro"/>
</dbReference>
<evidence type="ECO:0000256" key="1">
    <source>
        <dbReference type="ARBA" id="ARBA00022801"/>
    </source>
</evidence>
<dbReference type="AlphaFoldDB" id="A0A932YXP9"/>
<dbReference type="SMART" id="SM00849">
    <property type="entry name" value="Lactamase_B"/>
    <property type="match status" value="1"/>
</dbReference>
<dbReference type="Pfam" id="PF10996">
    <property type="entry name" value="Beta-Casp"/>
    <property type="match status" value="1"/>
</dbReference>
<keyword evidence="1" id="KW-0378">Hydrolase</keyword>
<dbReference type="GO" id="GO:0004521">
    <property type="term" value="F:RNA endonuclease activity"/>
    <property type="evidence" value="ECO:0007669"/>
    <property type="project" value="TreeGrafter"/>
</dbReference>
<name>A0A932YXP9_9BACT</name>
<dbReference type="CDD" id="cd16295">
    <property type="entry name" value="TTHA0252-CPSF-like_MBL-fold"/>
    <property type="match status" value="1"/>
</dbReference>
<dbReference type="InterPro" id="IPR050698">
    <property type="entry name" value="MBL"/>
</dbReference>
<comment type="caution">
    <text evidence="4">The sequence shown here is derived from an EMBL/GenBank/DDBJ whole genome shotgun (WGS) entry which is preliminary data.</text>
</comment>
<evidence type="ECO:0000313" key="4">
    <source>
        <dbReference type="EMBL" id="MBI4132114.1"/>
    </source>
</evidence>
<gene>
    <name evidence="4" type="ORF">HY474_00605</name>
</gene>
<dbReference type="Proteomes" id="UP000704960">
    <property type="component" value="Unassembled WGS sequence"/>
</dbReference>
<dbReference type="Gene3D" id="3.40.50.10890">
    <property type="match status" value="1"/>
</dbReference>
<protein>
    <submittedName>
        <fullName evidence="4">MBL fold metallo-hydrolase</fullName>
    </submittedName>
</protein>
<dbReference type="SMART" id="SM01027">
    <property type="entry name" value="Beta-Casp"/>
    <property type="match status" value="1"/>
</dbReference>
<feature type="domain" description="Metallo-beta-lactamase" evidence="2">
    <location>
        <begin position="16"/>
        <end position="222"/>
    </location>
</feature>
<dbReference type="InterPro" id="IPR011108">
    <property type="entry name" value="RMMBL"/>
</dbReference>
<dbReference type="PANTHER" id="PTHR11203">
    <property type="entry name" value="CLEAVAGE AND POLYADENYLATION SPECIFICITY FACTOR FAMILY MEMBER"/>
    <property type="match status" value="1"/>
</dbReference>
<proteinExistence type="predicted"/>
<feature type="domain" description="Beta-Casp" evidence="3">
    <location>
        <begin position="235"/>
        <end position="360"/>
    </location>
</feature>
<dbReference type="InterPro" id="IPR022712">
    <property type="entry name" value="Beta_Casp"/>
</dbReference>
<dbReference type="EMBL" id="JACQMJ010000004">
    <property type="protein sequence ID" value="MBI4132114.1"/>
    <property type="molecule type" value="Genomic_DNA"/>
</dbReference>
<dbReference type="SUPFAM" id="SSF56281">
    <property type="entry name" value="Metallo-hydrolase/oxidoreductase"/>
    <property type="match status" value="1"/>
</dbReference>
<dbReference type="Pfam" id="PF00753">
    <property type="entry name" value="Lactamase_B"/>
    <property type="match status" value="1"/>
</dbReference>
<dbReference type="GO" id="GO:0016787">
    <property type="term" value="F:hydrolase activity"/>
    <property type="evidence" value="ECO:0007669"/>
    <property type="project" value="UniProtKB-KW"/>
</dbReference>
<accession>A0A932YXP9</accession>
<organism evidence="4 5">
    <name type="scientific">Candidatus Sungiibacteriota bacterium</name>
    <dbReference type="NCBI Taxonomy" id="2750080"/>
    <lineage>
        <taxon>Bacteria</taxon>
        <taxon>Candidatus Sungiibacteriota</taxon>
    </lineage>
</organism>
<dbReference type="InterPro" id="IPR001279">
    <property type="entry name" value="Metallo-B-lactamas"/>
</dbReference>
<dbReference type="PANTHER" id="PTHR11203:SF37">
    <property type="entry name" value="INTEGRATOR COMPLEX SUBUNIT 11"/>
    <property type="match status" value="1"/>
</dbReference>
<evidence type="ECO:0000259" key="3">
    <source>
        <dbReference type="SMART" id="SM01027"/>
    </source>
</evidence>
<evidence type="ECO:0000313" key="5">
    <source>
        <dbReference type="Proteomes" id="UP000704960"/>
    </source>
</evidence>
<reference evidence="4" key="1">
    <citation type="submission" date="2020-07" db="EMBL/GenBank/DDBJ databases">
        <title>Huge and variable diversity of episymbiotic CPR bacteria and DPANN archaea in groundwater ecosystems.</title>
        <authorList>
            <person name="He C.Y."/>
            <person name="Keren R."/>
            <person name="Whittaker M."/>
            <person name="Farag I.F."/>
            <person name="Doudna J."/>
            <person name="Cate J.H.D."/>
            <person name="Banfield J.F."/>
        </authorList>
    </citation>
    <scope>NUCLEOTIDE SEQUENCE</scope>
    <source>
        <strain evidence="4">NC_groundwater_1226_Ag_S-0.1um_59_124</strain>
    </source>
</reference>